<name>A0AA38TVS3_9ASTR</name>
<proteinExistence type="predicted"/>
<feature type="compositionally biased region" description="Polar residues" evidence="1">
    <location>
        <begin position="112"/>
        <end position="139"/>
    </location>
</feature>
<keyword evidence="3" id="KW-1185">Reference proteome</keyword>
<accession>A0AA38TVS3</accession>
<reference evidence="2" key="1">
    <citation type="submission" date="2023-03" db="EMBL/GenBank/DDBJ databases">
        <title>Chromosome-scale reference genome and RAD-based genetic map of yellow starthistle (Centaurea solstitialis) reveal putative structural variation and QTLs associated with invader traits.</title>
        <authorList>
            <person name="Reatini B."/>
            <person name="Cang F.A."/>
            <person name="Jiang Q."/>
            <person name="Mckibben M.T.W."/>
            <person name="Barker M.S."/>
            <person name="Rieseberg L.H."/>
            <person name="Dlugosch K.M."/>
        </authorList>
    </citation>
    <scope>NUCLEOTIDE SEQUENCE</scope>
    <source>
        <strain evidence="2">CAN-66</strain>
        <tissue evidence="2">Leaf</tissue>
    </source>
</reference>
<dbReference type="EMBL" id="JARYMX010000001">
    <property type="protein sequence ID" value="KAJ9567009.1"/>
    <property type="molecule type" value="Genomic_DNA"/>
</dbReference>
<protein>
    <submittedName>
        <fullName evidence="2">Uncharacterized protein</fullName>
    </submittedName>
</protein>
<sequence length="617" mass="70211">MVSEQFDPAMGRRSKSVRFDDLDQQSKQSILEINRSISASLNKMLTDLRSVISEINSRNKKNEFVEEELQIVKTELSGDLDEDVDDKQLQREGSIDQQPDPETKLIWKSDPNRSPNPYSDSNPNRDQFPNLNQNTYSGSDQFMKTNLELGLNHESGMARDEGENSDDEDDGEKRIEVRSDQILRRAPLLGPISPPPLPYSPSALPTIACLPWSMLWSYSKESLEPNLVSPSNANSNPVLLWPKDPTILIWPKINPDPLILIWPKHDQSRSTLLLTFEPRLPSINWRNWLTDVFLSPTTYFSSFESSSCSIPRFSLTTKEVETVGEPPPWSLPSPLLFVFQLSWIKVKAFFDCYFAGNKRLVTLVIWRTYTKQVVGISGICVEVVQGGQVSLSFIVGLSIQERIKLGGIEEQKIVVLGENKKSMGFINVEKSLENGLEQQLGRSFGRIRIFLVWFKGESKAGNHWKLMETNWTLQIEINKALRRVKSMDLWSGKTAAARDSPSSMEMVLLRSLTLAKARRVSESELLKRQVHYRCGKLLIRRGWLEDAHKEPPPPPQPPPRLKIFDIKKLNRFTSSTYSSSQSEAKKSKLKEPLRSALTELEKLKNVTESTKKTVVLD</sequence>
<comment type="caution">
    <text evidence="2">The sequence shown here is derived from an EMBL/GenBank/DDBJ whole genome shotgun (WGS) entry which is preliminary data.</text>
</comment>
<feature type="region of interest" description="Disordered" evidence="1">
    <location>
        <begin position="90"/>
        <end position="139"/>
    </location>
</feature>
<evidence type="ECO:0000256" key="1">
    <source>
        <dbReference type="SAM" id="MobiDB-lite"/>
    </source>
</evidence>
<feature type="region of interest" description="Disordered" evidence="1">
    <location>
        <begin position="1"/>
        <end position="25"/>
    </location>
</feature>
<dbReference type="Proteomes" id="UP001172457">
    <property type="component" value="Chromosome 1"/>
</dbReference>
<feature type="compositionally biased region" description="Basic and acidic residues" evidence="1">
    <location>
        <begin position="101"/>
        <end position="111"/>
    </location>
</feature>
<gene>
    <name evidence="2" type="ORF">OSB04_002975</name>
</gene>
<dbReference type="AlphaFoldDB" id="A0AA38TVS3"/>
<evidence type="ECO:0000313" key="3">
    <source>
        <dbReference type="Proteomes" id="UP001172457"/>
    </source>
</evidence>
<organism evidence="2 3">
    <name type="scientific">Centaurea solstitialis</name>
    <name type="common">yellow star-thistle</name>
    <dbReference type="NCBI Taxonomy" id="347529"/>
    <lineage>
        <taxon>Eukaryota</taxon>
        <taxon>Viridiplantae</taxon>
        <taxon>Streptophyta</taxon>
        <taxon>Embryophyta</taxon>
        <taxon>Tracheophyta</taxon>
        <taxon>Spermatophyta</taxon>
        <taxon>Magnoliopsida</taxon>
        <taxon>eudicotyledons</taxon>
        <taxon>Gunneridae</taxon>
        <taxon>Pentapetalae</taxon>
        <taxon>asterids</taxon>
        <taxon>campanulids</taxon>
        <taxon>Asterales</taxon>
        <taxon>Asteraceae</taxon>
        <taxon>Carduoideae</taxon>
        <taxon>Cardueae</taxon>
        <taxon>Centaureinae</taxon>
        <taxon>Centaurea</taxon>
    </lineage>
</organism>
<evidence type="ECO:0000313" key="2">
    <source>
        <dbReference type="EMBL" id="KAJ9567009.1"/>
    </source>
</evidence>